<dbReference type="InterPro" id="IPR011990">
    <property type="entry name" value="TPR-like_helical_dom_sf"/>
</dbReference>
<keyword evidence="3" id="KW-1185">Reference proteome</keyword>
<proteinExistence type="predicted"/>
<feature type="domain" description="Glycosyltransferase 2-like" evidence="1">
    <location>
        <begin position="4"/>
        <end position="125"/>
    </location>
</feature>
<dbReference type="Gene3D" id="3.90.550.10">
    <property type="entry name" value="Spore Coat Polysaccharide Biosynthesis Protein SpsA, Chain A"/>
    <property type="match status" value="1"/>
</dbReference>
<accession>A0ABT9XKU1</accession>
<dbReference type="CDD" id="cd02511">
    <property type="entry name" value="Beta4Glucosyltransferase"/>
    <property type="match status" value="1"/>
</dbReference>
<dbReference type="InterPro" id="IPR029044">
    <property type="entry name" value="Nucleotide-diphossugar_trans"/>
</dbReference>
<dbReference type="InterPro" id="IPR001173">
    <property type="entry name" value="Glyco_trans_2-like"/>
</dbReference>
<dbReference type="Gene3D" id="1.25.40.10">
    <property type="entry name" value="Tetratricopeptide repeat domain"/>
    <property type="match status" value="1"/>
</dbReference>
<reference evidence="2 3" key="1">
    <citation type="submission" date="2023-07" db="EMBL/GenBank/DDBJ databases">
        <title>Genomic Encyclopedia of Type Strains, Phase IV (KMG-IV): sequencing the most valuable type-strain genomes for metagenomic binning, comparative biology and taxonomic classification.</title>
        <authorList>
            <person name="Goeker M."/>
        </authorList>
    </citation>
    <scope>NUCLEOTIDE SEQUENCE [LARGE SCALE GENOMIC DNA]</scope>
    <source>
        <strain evidence="2 3">DSM 4006</strain>
    </source>
</reference>
<comment type="caution">
    <text evidence="2">The sequence shown here is derived from an EMBL/GenBank/DDBJ whole genome shotgun (WGS) entry which is preliminary data.</text>
</comment>
<dbReference type="Pfam" id="PF00535">
    <property type="entry name" value="Glycos_transf_2"/>
    <property type="match status" value="1"/>
</dbReference>
<evidence type="ECO:0000313" key="2">
    <source>
        <dbReference type="EMBL" id="MDQ0190669.1"/>
    </source>
</evidence>
<dbReference type="EMBL" id="JAUSTP010000022">
    <property type="protein sequence ID" value="MDQ0190669.1"/>
    <property type="molecule type" value="Genomic_DNA"/>
</dbReference>
<protein>
    <submittedName>
        <fullName evidence="2">Glycosyltransferase involved in cell wall biosynthesis</fullName>
    </submittedName>
</protein>
<organism evidence="2 3">
    <name type="scientific">Alicyclobacillus cycloheptanicus</name>
    <dbReference type="NCBI Taxonomy" id="1457"/>
    <lineage>
        <taxon>Bacteria</taxon>
        <taxon>Bacillati</taxon>
        <taxon>Bacillota</taxon>
        <taxon>Bacilli</taxon>
        <taxon>Bacillales</taxon>
        <taxon>Alicyclobacillaceae</taxon>
        <taxon>Alicyclobacillus</taxon>
    </lineage>
</organism>
<dbReference type="RefSeq" id="WP_307016522.1">
    <property type="nucleotide sequence ID" value="NZ_JAUSTP010000022.1"/>
</dbReference>
<dbReference type="SUPFAM" id="SSF48452">
    <property type="entry name" value="TPR-like"/>
    <property type="match status" value="1"/>
</dbReference>
<name>A0ABT9XKU1_9BACL</name>
<dbReference type="Proteomes" id="UP001232973">
    <property type="component" value="Unassembled WGS sequence"/>
</dbReference>
<sequence length="646" mass="73049">MLLSACMIVKNEEATLERCLASLSGVADEIIVVDTGSTDRTVEIAEAHGARVFPFAWDNNFAHARNESLRHANGEWILVIDADEYLDEQKKLGLRAFLQETSAEGVLVTQKNYMGSLQNITKIMPIRVMRLFRRGHYYSGSIHEQIAYSVEKTGKPITSFDLDLHHVGYTEEFVRKRAKSERNTILLEKELSQDPENLFHRSNLMAEYIITRQFQQAAELGDTTFRMLKRTPVQNWPNFAARIHLHWIGALWEINEKERALQHAAEGIEYFPWFTDLKRHYATMLMQQGDWQGAERVLMACRKQGDTKQGLIEFTEGMGTYFAAMDLGTVWSWLGDDIVARKWYLQAFLENPTLSSCVVQLVYLLPPVGDFLKEHIESRIVDGMTYGMYAETYAIRGIAGADGVIERAKAAFGASEMTQRAEMATLVQEGIDRMEAHVHESPHEFNWYLLGLRQLELGDEQAALASLAKGGVRGEYIVKTHRLLTTSDDARWGIQFVARDLAAMRCTNLLRKWLPFATGLHDVWLYLKHSPVGQVLEEVDWPGGTVYECEQNALRCFKQKDFAGASHWVAKAKQFSQTVTQVLLSCDVALANHDIQGARHVVYEGKKRFPESEAIKNASAVVHPQVNPVDLLNQMSNAQAAGGALH</sequence>
<dbReference type="PANTHER" id="PTHR43630:SF2">
    <property type="entry name" value="GLYCOSYLTRANSFERASE"/>
    <property type="match status" value="1"/>
</dbReference>
<evidence type="ECO:0000259" key="1">
    <source>
        <dbReference type="Pfam" id="PF00535"/>
    </source>
</evidence>
<gene>
    <name evidence="2" type="ORF">J2S03_002536</name>
</gene>
<dbReference type="PANTHER" id="PTHR43630">
    <property type="entry name" value="POLY-BETA-1,6-N-ACETYL-D-GLUCOSAMINE SYNTHASE"/>
    <property type="match status" value="1"/>
</dbReference>
<dbReference type="SUPFAM" id="SSF53448">
    <property type="entry name" value="Nucleotide-diphospho-sugar transferases"/>
    <property type="match status" value="1"/>
</dbReference>
<evidence type="ECO:0000313" key="3">
    <source>
        <dbReference type="Proteomes" id="UP001232973"/>
    </source>
</evidence>